<reference evidence="6" key="2">
    <citation type="submission" date="2022-01" db="EMBL/GenBank/DDBJ databases">
        <authorList>
            <person name="Yamashiro T."/>
            <person name="Shiraishi A."/>
            <person name="Satake H."/>
            <person name="Nakayama K."/>
        </authorList>
    </citation>
    <scope>NUCLEOTIDE SEQUENCE</scope>
</reference>
<keyword evidence="7" id="KW-1185">Reference proteome</keyword>
<evidence type="ECO:0000313" key="6">
    <source>
        <dbReference type="EMBL" id="GJS58320.1"/>
    </source>
</evidence>
<evidence type="ECO:0000256" key="1">
    <source>
        <dbReference type="ARBA" id="ARBA00000451"/>
    </source>
</evidence>
<evidence type="ECO:0000256" key="4">
    <source>
        <dbReference type="ARBA" id="ARBA00022829"/>
    </source>
</evidence>
<name>A0ABQ4WZL9_9ASTR</name>
<dbReference type="PANTHER" id="PTHR12792">
    <property type="entry name" value="EXTRA SPINDLE POLES 1-RELATED"/>
    <property type="match status" value="1"/>
</dbReference>
<dbReference type="EMBL" id="BQNB010009070">
    <property type="protein sequence ID" value="GJS58320.1"/>
    <property type="molecule type" value="Genomic_DNA"/>
</dbReference>
<gene>
    <name evidence="6" type="ORF">Tco_0653104</name>
</gene>
<comment type="caution">
    <text evidence="6">The sequence shown here is derived from an EMBL/GenBank/DDBJ whole genome shotgun (WGS) entry which is preliminary data.</text>
</comment>
<dbReference type="Pfam" id="PF03568">
    <property type="entry name" value="Separin_C"/>
    <property type="match status" value="1"/>
</dbReference>
<reference evidence="6" key="1">
    <citation type="journal article" date="2022" name="Int. J. Mol. Sci.">
        <title>Draft Genome of Tanacetum Coccineum: Genomic Comparison of Closely Related Tanacetum-Family Plants.</title>
        <authorList>
            <person name="Yamashiro T."/>
            <person name="Shiraishi A."/>
            <person name="Nakayama K."/>
            <person name="Satake H."/>
        </authorList>
    </citation>
    <scope>NUCLEOTIDE SEQUENCE</scope>
</reference>
<dbReference type="EC" id="3.4.22.49" evidence="2"/>
<evidence type="ECO:0000259" key="5">
    <source>
        <dbReference type="PROSITE" id="PS51700"/>
    </source>
</evidence>
<dbReference type="Proteomes" id="UP001151760">
    <property type="component" value="Unassembled WGS sequence"/>
</dbReference>
<protein>
    <recommendedName>
        <fullName evidence="2">separase</fullName>
        <ecNumber evidence="2">3.4.22.49</ecNumber>
    </recommendedName>
</protein>
<feature type="domain" description="Peptidase C50" evidence="5">
    <location>
        <begin position="594"/>
        <end position="688"/>
    </location>
</feature>
<evidence type="ECO:0000256" key="3">
    <source>
        <dbReference type="ARBA" id="ARBA00022801"/>
    </source>
</evidence>
<sequence>MALDSDMVGRTELVIHLLEPTSYAADDDLAAERIAVTLLEHNKVCKDDPTMLQLQTYDGSLHPNIRLTMQSVILNLHLEDALCDKGSDLLEPMNLITKARASRVQGLDDCVEYLDDAINLLKNWKGNTNEHGSHDFLLGQALCLRALSHYELLNCTKEHNGEGFLKKIVSLFEQSGEMRMLWQFKSHHNHLNSDYQLQTNTIDRDFAKDYIFVVEEGESIETLERMVSNIVSKVPLSQKSRCRLAQLYYDLAERMLLMGSMTKALEYARQGKEKVYANEKMEACEVFLENISMVAQLLAIMYMLKYDEEETPKSENSLTHWQWACFFHQLKVGSGVNYLFSLRLSKVYGDSDADKILHRLTPRPGVDDLNDFVKEFYNELEPRTIVVMNVLGPKYKKFMPMFLPFLETSECVAYLMISRFSSTCQPLYKLFTVNSSGPAELGPDEEPWIAPWGTNTIVDRMLPDFKMIIKHYHNWSLHITHDGRLSKLISHMESWLGPNKNILLGEIVEGQKNQKLDNFGRFTGEGVNDSKTAPVILVLDKDIHMLPWESMKILENQEIYRMPSVSSIFYAYEKCHKSGRKTVNDVVSDATLDPSDAYYVIDPEIENIDEWKLAVSLNNEFHLEGIFWKDVAVEEILEILKSSSLFIYCGHNDGLQYISRNALKTLEVCASAILMGCASGLLKSEGPYTPLGASQLDYLLAFPLTRGLTTTLLRTFEERMEDEVGIVACLDLARNNSPDLMSRAITICYGVPTLLQKRMP</sequence>
<evidence type="ECO:0000313" key="7">
    <source>
        <dbReference type="Proteomes" id="UP001151760"/>
    </source>
</evidence>
<organism evidence="6 7">
    <name type="scientific">Tanacetum coccineum</name>
    <dbReference type="NCBI Taxonomy" id="301880"/>
    <lineage>
        <taxon>Eukaryota</taxon>
        <taxon>Viridiplantae</taxon>
        <taxon>Streptophyta</taxon>
        <taxon>Embryophyta</taxon>
        <taxon>Tracheophyta</taxon>
        <taxon>Spermatophyta</taxon>
        <taxon>Magnoliopsida</taxon>
        <taxon>eudicotyledons</taxon>
        <taxon>Gunneridae</taxon>
        <taxon>Pentapetalae</taxon>
        <taxon>asterids</taxon>
        <taxon>campanulids</taxon>
        <taxon>Asterales</taxon>
        <taxon>Asteraceae</taxon>
        <taxon>Asteroideae</taxon>
        <taxon>Anthemideae</taxon>
        <taxon>Anthemidinae</taxon>
        <taxon>Tanacetum</taxon>
    </lineage>
</organism>
<keyword evidence="4" id="KW-0159">Chromosome partition</keyword>
<proteinExistence type="predicted"/>
<keyword evidence="3" id="KW-0378">Hydrolase</keyword>
<dbReference type="InterPro" id="IPR030397">
    <property type="entry name" value="SEPARIN_core_dom"/>
</dbReference>
<comment type="catalytic activity">
    <reaction evidence="1">
        <text>All bonds known to be hydrolyzed by this endopeptidase have arginine in P1 and an acidic residue in P4. P6 is often occupied by an acidic residue or by a hydroxy-amino-acid residue, the phosphorylation of which enhances cleavage.</text>
        <dbReference type="EC" id="3.4.22.49"/>
    </reaction>
</comment>
<dbReference type="InterPro" id="IPR005314">
    <property type="entry name" value="Peptidase_C50"/>
</dbReference>
<evidence type="ECO:0000256" key="2">
    <source>
        <dbReference type="ARBA" id="ARBA00012489"/>
    </source>
</evidence>
<accession>A0ABQ4WZL9</accession>
<dbReference type="PANTHER" id="PTHR12792:SF0">
    <property type="entry name" value="SEPARIN"/>
    <property type="match status" value="1"/>
</dbReference>
<dbReference type="PROSITE" id="PS51700">
    <property type="entry name" value="SEPARIN"/>
    <property type="match status" value="1"/>
</dbReference>